<keyword evidence="1" id="KW-1133">Transmembrane helix</keyword>
<evidence type="ECO:0000313" key="3">
    <source>
        <dbReference type="Proteomes" id="UP000009296"/>
    </source>
</evidence>
<evidence type="ECO:0000313" key="2">
    <source>
        <dbReference type="EMBL" id="AEH07447.1"/>
    </source>
</evidence>
<keyword evidence="3" id="KW-1185">Reference proteome</keyword>
<feature type="transmembrane region" description="Helical" evidence="1">
    <location>
        <begin position="216"/>
        <end position="237"/>
    </location>
</feature>
<protein>
    <recommendedName>
        <fullName evidence="4">DUF63 family protein</fullName>
    </recommendedName>
</protein>
<evidence type="ECO:0008006" key="4">
    <source>
        <dbReference type="Google" id="ProtNLM"/>
    </source>
</evidence>
<dbReference type="InterPro" id="IPR002749">
    <property type="entry name" value="DUF63"/>
</dbReference>
<dbReference type="Pfam" id="PF01889">
    <property type="entry name" value="DUF63"/>
    <property type="match status" value="1"/>
</dbReference>
<proteinExistence type="predicted"/>
<dbReference type="AlphaFoldDB" id="F8AK77"/>
<reference evidence="2" key="1">
    <citation type="submission" date="2011-05" db="EMBL/GenBank/DDBJ databases">
        <title>Complete sequence of chromosome of Methanothermococcus okinawensis IH1.</title>
        <authorList>
            <consortium name="US DOE Joint Genome Institute"/>
            <person name="Lucas S."/>
            <person name="Han J."/>
            <person name="Lapidus A."/>
            <person name="Cheng J.-F."/>
            <person name="Goodwin L."/>
            <person name="Pitluck S."/>
            <person name="Peters L."/>
            <person name="Mikhailova N."/>
            <person name="Held B."/>
            <person name="Han C."/>
            <person name="Tapia R."/>
            <person name="Land M."/>
            <person name="Hauser L."/>
            <person name="Kyrpides N."/>
            <person name="Ivanova N."/>
            <person name="Pagani I."/>
            <person name="Sieprawska-Lupa M."/>
            <person name="Takai K."/>
            <person name="Miyazaki J."/>
            <person name="Whitman W."/>
            <person name="Woyke T."/>
        </authorList>
    </citation>
    <scope>NUCLEOTIDE SEQUENCE [LARGE SCALE GENOMIC DNA]</scope>
    <source>
        <strain evidence="2">IH1</strain>
    </source>
</reference>
<feature type="transmembrane region" description="Helical" evidence="1">
    <location>
        <begin position="89"/>
        <end position="112"/>
    </location>
</feature>
<accession>F8AK77</accession>
<dbReference type="OrthoDB" id="84937at2157"/>
<feature type="transmembrane region" description="Helical" evidence="1">
    <location>
        <begin position="27"/>
        <end position="47"/>
    </location>
</feature>
<gene>
    <name evidence="2" type="ordered locus">Metok_1484</name>
</gene>
<dbReference type="KEGG" id="mok:Metok_1484"/>
<organism evidence="2 3">
    <name type="scientific">Methanothermococcus okinawensis (strain DSM 14208 / JCM 11175 / IH1)</name>
    <dbReference type="NCBI Taxonomy" id="647113"/>
    <lineage>
        <taxon>Archaea</taxon>
        <taxon>Methanobacteriati</taxon>
        <taxon>Methanobacteriota</taxon>
        <taxon>Methanomada group</taxon>
        <taxon>Methanococci</taxon>
        <taxon>Methanococcales</taxon>
        <taxon>Methanococcaceae</taxon>
        <taxon>Methanothermococcus</taxon>
    </lineage>
</organism>
<feature type="transmembrane region" description="Helical" evidence="1">
    <location>
        <begin position="119"/>
        <end position="137"/>
    </location>
</feature>
<dbReference type="HOGENOM" id="CLU_086260_0_0_2"/>
<keyword evidence="1" id="KW-0472">Membrane</keyword>
<feature type="transmembrane region" description="Helical" evidence="1">
    <location>
        <begin position="59"/>
        <end position="77"/>
    </location>
</feature>
<sequence length="273" mass="31245">MDIKETFSEFVYKYYIEPIKLKSGYNIIQEITYGILLFVMVYLFYKVCKLLNIKINKKFALTTIFYIILIALMRALVDAGYIPHSYYTVTPGIVILVGLYYMSSIIISGILFKKDKYHISAIIMALIPTVYLLSIFINNMVHMNALFYVLGIVAIVYGIVIYPIEKIKILKNKLNFDTVDKYAIISQLTDASATAVGIGMYGYWEQHPIPRLFMGIFGPYIMIPLKLIVVIAVLYIINKEINNRDLRNILKITIMALGLAPGLRDLFRTIMGV</sequence>
<feature type="transmembrane region" description="Helical" evidence="1">
    <location>
        <begin position="143"/>
        <end position="162"/>
    </location>
</feature>
<dbReference type="EMBL" id="CP002792">
    <property type="protein sequence ID" value="AEH07447.1"/>
    <property type="molecule type" value="Genomic_DNA"/>
</dbReference>
<dbReference type="STRING" id="647113.Metok_1484"/>
<name>F8AK77_METOI</name>
<dbReference type="eggNOG" id="arCOG02177">
    <property type="taxonomic scope" value="Archaea"/>
</dbReference>
<keyword evidence="1" id="KW-0812">Transmembrane</keyword>
<dbReference type="RefSeq" id="WP_013867628.1">
    <property type="nucleotide sequence ID" value="NC_015636.1"/>
</dbReference>
<dbReference type="PANTHER" id="PTHR40700:SF1">
    <property type="entry name" value="DUF63 DOMAIN-CONTAINING PROTEIN"/>
    <property type="match status" value="1"/>
</dbReference>
<evidence type="ECO:0000256" key="1">
    <source>
        <dbReference type="SAM" id="Phobius"/>
    </source>
</evidence>
<dbReference type="Proteomes" id="UP000009296">
    <property type="component" value="Chromosome"/>
</dbReference>
<dbReference type="GeneID" id="10773642"/>
<feature type="transmembrane region" description="Helical" evidence="1">
    <location>
        <begin position="182"/>
        <end position="204"/>
    </location>
</feature>
<dbReference type="PANTHER" id="PTHR40700">
    <property type="entry name" value="HYPOTHETICAL MEMBRANE PROTEIN, CONSERVED, DUF63 FAMILY"/>
    <property type="match status" value="1"/>
</dbReference>